<dbReference type="AlphaFoldDB" id="A0A841HHW9"/>
<feature type="transmembrane region" description="Helical" evidence="6">
    <location>
        <begin position="71"/>
        <end position="90"/>
    </location>
</feature>
<feature type="transmembrane region" description="Helical" evidence="6">
    <location>
        <begin position="245"/>
        <end position="268"/>
    </location>
</feature>
<evidence type="ECO:0000256" key="2">
    <source>
        <dbReference type="ARBA" id="ARBA00022475"/>
    </source>
</evidence>
<comment type="subcellular location">
    <subcellularLocation>
        <location evidence="1">Cell membrane</location>
        <topology evidence="1">Multi-pass membrane protein</topology>
    </subcellularLocation>
</comment>
<dbReference type="EMBL" id="JACHHZ010000001">
    <property type="protein sequence ID" value="MBB6091665.1"/>
    <property type="molecule type" value="Genomic_DNA"/>
</dbReference>
<feature type="transmembrane region" description="Helical" evidence="6">
    <location>
        <begin position="110"/>
        <end position="137"/>
    </location>
</feature>
<dbReference type="NCBIfam" id="TIGR00374">
    <property type="entry name" value="flippase-like domain"/>
    <property type="match status" value="1"/>
</dbReference>
<comment type="caution">
    <text evidence="7">The sequence shown here is derived from an EMBL/GenBank/DDBJ whole genome shotgun (WGS) entry which is preliminary data.</text>
</comment>
<accession>A0A841HHW9</accession>
<feature type="transmembrane region" description="Helical" evidence="6">
    <location>
        <begin position="40"/>
        <end position="59"/>
    </location>
</feature>
<protein>
    <recommendedName>
        <fullName evidence="9">Flippase-like domain-containing protein</fullName>
    </recommendedName>
</protein>
<dbReference type="PANTHER" id="PTHR39087">
    <property type="entry name" value="UPF0104 MEMBRANE PROTEIN MJ1595"/>
    <property type="match status" value="1"/>
</dbReference>
<gene>
    <name evidence="7" type="ORF">HNQ60_000511</name>
</gene>
<dbReference type="Pfam" id="PF03706">
    <property type="entry name" value="LPG_synthase_TM"/>
    <property type="match status" value="1"/>
</dbReference>
<dbReference type="GO" id="GO:0005886">
    <property type="term" value="C:plasma membrane"/>
    <property type="evidence" value="ECO:0007669"/>
    <property type="project" value="UniProtKB-SubCell"/>
</dbReference>
<keyword evidence="8" id="KW-1185">Reference proteome</keyword>
<proteinExistence type="predicted"/>
<feature type="transmembrane region" description="Helical" evidence="6">
    <location>
        <begin position="212"/>
        <end position="233"/>
    </location>
</feature>
<evidence type="ECO:0000256" key="6">
    <source>
        <dbReference type="SAM" id="Phobius"/>
    </source>
</evidence>
<evidence type="ECO:0000256" key="5">
    <source>
        <dbReference type="ARBA" id="ARBA00023136"/>
    </source>
</evidence>
<evidence type="ECO:0008006" key="9">
    <source>
        <dbReference type="Google" id="ProtNLM"/>
    </source>
</evidence>
<keyword evidence="5 6" id="KW-0472">Membrane</keyword>
<dbReference type="RefSeq" id="WP_184329453.1">
    <property type="nucleotide sequence ID" value="NZ_JACHHZ010000001.1"/>
</dbReference>
<organism evidence="7 8">
    <name type="scientific">Povalibacter uvarum</name>
    <dbReference type="NCBI Taxonomy" id="732238"/>
    <lineage>
        <taxon>Bacteria</taxon>
        <taxon>Pseudomonadati</taxon>
        <taxon>Pseudomonadota</taxon>
        <taxon>Gammaproteobacteria</taxon>
        <taxon>Steroidobacterales</taxon>
        <taxon>Steroidobacteraceae</taxon>
        <taxon>Povalibacter</taxon>
    </lineage>
</organism>
<keyword evidence="3 6" id="KW-0812">Transmembrane</keyword>
<evidence type="ECO:0000313" key="7">
    <source>
        <dbReference type="EMBL" id="MBB6091665.1"/>
    </source>
</evidence>
<evidence type="ECO:0000256" key="4">
    <source>
        <dbReference type="ARBA" id="ARBA00022989"/>
    </source>
</evidence>
<keyword evidence="2" id="KW-1003">Cell membrane</keyword>
<evidence type="ECO:0000313" key="8">
    <source>
        <dbReference type="Proteomes" id="UP000588068"/>
    </source>
</evidence>
<evidence type="ECO:0000256" key="3">
    <source>
        <dbReference type="ARBA" id="ARBA00022692"/>
    </source>
</evidence>
<feature type="transmembrane region" description="Helical" evidence="6">
    <location>
        <begin position="288"/>
        <end position="312"/>
    </location>
</feature>
<dbReference type="InterPro" id="IPR022791">
    <property type="entry name" value="L-PG_synthase/AglD"/>
</dbReference>
<dbReference type="PANTHER" id="PTHR39087:SF2">
    <property type="entry name" value="UPF0104 MEMBRANE PROTEIN MJ1595"/>
    <property type="match status" value="1"/>
</dbReference>
<feature type="transmembrane region" description="Helical" evidence="6">
    <location>
        <begin position="149"/>
        <end position="170"/>
    </location>
</feature>
<dbReference type="Proteomes" id="UP000588068">
    <property type="component" value="Unassembled WGS sequence"/>
</dbReference>
<sequence>MTSRPSWLVLGLAIGSVFLWLSLRSVNLSESLNIALQAHLPWELVAIVASIAFMCFKAWRWRVLLSPLYDFRITQLITAVYAGTAVNLVVSHVGELARVAIVSKRHRVPASALLGTIAIERLFDTASVLVFLGVLVLTTDEVAPMVVSASYVALGLVICALFAMVVVFLWTDAALRLAEKLLFFVSPRWREKILWHLREALSGLSTIRNGRLLPKVIILSVLQWTCILIGILASMRSLGLTTEAVSAIAVLVLIVVGLTLPAAPIHVGTTQLGFTFGLAAFHVTAPNAFAASIVYTVFVLLPMVILGLAALYRSGRRWRVKAPAVRTDP</sequence>
<keyword evidence="4 6" id="KW-1133">Transmembrane helix</keyword>
<name>A0A841HHW9_9GAMM</name>
<evidence type="ECO:0000256" key="1">
    <source>
        <dbReference type="ARBA" id="ARBA00004651"/>
    </source>
</evidence>
<reference evidence="7 8" key="1">
    <citation type="submission" date="2020-08" db="EMBL/GenBank/DDBJ databases">
        <title>Genomic Encyclopedia of Type Strains, Phase IV (KMG-IV): sequencing the most valuable type-strain genomes for metagenomic binning, comparative biology and taxonomic classification.</title>
        <authorList>
            <person name="Goeker M."/>
        </authorList>
    </citation>
    <scope>NUCLEOTIDE SEQUENCE [LARGE SCALE GENOMIC DNA]</scope>
    <source>
        <strain evidence="7 8">DSM 26723</strain>
    </source>
</reference>